<protein>
    <submittedName>
        <fullName evidence="1">DNA repair protein REV1</fullName>
    </submittedName>
</protein>
<sequence>MASSLSQVDISVLHQLPKELRVDIFEVFPVHRRPECTSDAALGPTSKSEESPCLKCPKKWPGSMNSVSRNELWVGNPAEWVEKFKDSNCSILKFLFNMYYRSSSRGRLLSILQCTLLESELHSNASNDGWDDAIGCLCDLLKQYIKLQIETDIEEIYVCFRLLRR</sequence>
<keyword evidence="2" id="KW-1185">Reference proteome</keyword>
<organism evidence="1 2">
    <name type="scientific">Camellia lanceoleosa</name>
    <dbReference type="NCBI Taxonomy" id="1840588"/>
    <lineage>
        <taxon>Eukaryota</taxon>
        <taxon>Viridiplantae</taxon>
        <taxon>Streptophyta</taxon>
        <taxon>Embryophyta</taxon>
        <taxon>Tracheophyta</taxon>
        <taxon>Spermatophyta</taxon>
        <taxon>Magnoliopsida</taxon>
        <taxon>eudicotyledons</taxon>
        <taxon>Gunneridae</taxon>
        <taxon>Pentapetalae</taxon>
        <taxon>asterids</taxon>
        <taxon>Ericales</taxon>
        <taxon>Theaceae</taxon>
        <taxon>Camellia</taxon>
    </lineage>
</organism>
<dbReference type="Proteomes" id="UP001060215">
    <property type="component" value="Chromosome 15"/>
</dbReference>
<reference evidence="1 2" key="1">
    <citation type="journal article" date="2022" name="Plant J.">
        <title>Chromosome-level genome of Camellia lanceoleosa provides a valuable resource for understanding genome evolution and self-incompatibility.</title>
        <authorList>
            <person name="Gong W."/>
            <person name="Xiao S."/>
            <person name="Wang L."/>
            <person name="Liao Z."/>
            <person name="Chang Y."/>
            <person name="Mo W."/>
            <person name="Hu G."/>
            <person name="Li W."/>
            <person name="Zhao G."/>
            <person name="Zhu H."/>
            <person name="Hu X."/>
            <person name="Ji K."/>
            <person name="Xiang X."/>
            <person name="Song Q."/>
            <person name="Yuan D."/>
            <person name="Jin S."/>
            <person name="Zhang L."/>
        </authorList>
    </citation>
    <scope>NUCLEOTIDE SEQUENCE [LARGE SCALE GENOMIC DNA]</scope>
    <source>
        <strain evidence="1">SQ_2022a</strain>
    </source>
</reference>
<evidence type="ECO:0000313" key="1">
    <source>
        <dbReference type="EMBL" id="KAI7986377.1"/>
    </source>
</evidence>
<evidence type="ECO:0000313" key="2">
    <source>
        <dbReference type="Proteomes" id="UP001060215"/>
    </source>
</evidence>
<accession>A0ACC0FE40</accession>
<comment type="caution">
    <text evidence="1">The sequence shown here is derived from an EMBL/GenBank/DDBJ whole genome shotgun (WGS) entry which is preliminary data.</text>
</comment>
<proteinExistence type="predicted"/>
<dbReference type="EMBL" id="CM045772">
    <property type="protein sequence ID" value="KAI7986377.1"/>
    <property type="molecule type" value="Genomic_DNA"/>
</dbReference>
<gene>
    <name evidence="1" type="ORF">LOK49_LG14G00906</name>
</gene>
<name>A0ACC0FE40_9ERIC</name>